<dbReference type="InterPro" id="IPR008551">
    <property type="entry name" value="TANGO2"/>
</dbReference>
<dbReference type="PANTHER" id="PTHR17985:SF8">
    <property type="entry name" value="TRANSPORT AND GOLGI ORGANIZATION PROTEIN 2 HOMOLOG"/>
    <property type="match status" value="1"/>
</dbReference>
<evidence type="ECO:0000313" key="1">
    <source>
        <dbReference type="EMBL" id="CAG9318244.1"/>
    </source>
</evidence>
<dbReference type="Proteomes" id="UP001162131">
    <property type="component" value="Unassembled WGS sequence"/>
</dbReference>
<sequence length="277" mass="31424">MCVTAIAYFVHPKYPFVLLFNRDEVFERPVSEIAEWTDEWEGIVAGRDLMAGGTWLGMNHDGKFVAVTNFRDSNTQTEQQKVPSIAVELDNRGAFLSRGLIPLQILRKNVNIVGELENLWEERSRYRSFNLLAGDVKGSGLYYFSVNQTENAFNGLKQLEQGLHCMSNTDISNNWKRTTTLKDELDCFLKNHEEFSPLDLLPLLTPELASNEPTQRAVSVFYKSNPINIGEKTISFGTVSSTIITVSISNEVNILERTWSRDQLSYADTSKSFYIST</sequence>
<gene>
    <name evidence="1" type="ORF">BSTOLATCC_MIC20722</name>
</gene>
<evidence type="ECO:0008006" key="3">
    <source>
        <dbReference type="Google" id="ProtNLM"/>
    </source>
</evidence>
<keyword evidence="2" id="KW-1185">Reference proteome</keyword>
<accession>A0AAU9IUP9</accession>
<evidence type="ECO:0000313" key="2">
    <source>
        <dbReference type="Proteomes" id="UP001162131"/>
    </source>
</evidence>
<protein>
    <recommendedName>
        <fullName evidence="3">NRDE family protein</fullName>
    </recommendedName>
</protein>
<organism evidence="1 2">
    <name type="scientific">Blepharisma stoltei</name>
    <dbReference type="NCBI Taxonomy" id="1481888"/>
    <lineage>
        <taxon>Eukaryota</taxon>
        <taxon>Sar</taxon>
        <taxon>Alveolata</taxon>
        <taxon>Ciliophora</taxon>
        <taxon>Postciliodesmatophora</taxon>
        <taxon>Heterotrichea</taxon>
        <taxon>Heterotrichida</taxon>
        <taxon>Blepharismidae</taxon>
        <taxon>Blepharisma</taxon>
    </lineage>
</organism>
<dbReference type="EMBL" id="CAJZBQ010000020">
    <property type="protein sequence ID" value="CAG9318244.1"/>
    <property type="molecule type" value="Genomic_DNA"/>
</dbReference>
<dbReference type="Pfam" id="PF05742">
    <property type="entry name" value="TANGO2"/>
    <property type="match status" value="1"/>
</dbReference>
<dbReference type="PANTHER" id="PTHR17985">
    <property type="entry name" value="SER/THR-RICH PROTEIN T10 IN DGCR REGION"/>
    <property type="match status" value="1"/>
</dbReference>
<comment type="caution">
    <text evidence="1">The sequence shown here is derived from an EMBL/GenBank/DDBJ whole genome shotgun (WGS) entry which is preliminary data.</text>
</comment>
<reference evidence="1" key="1">
    <citation type="submission" date="2021-09" db="EMBL/GenBank/DDBJ databases">
        <authorList>
            <consortium name="AG Swart"/>
            <person name="Singh M."/>
            <person name="Singh A."/>
            <person name="Seah K."/>
            <person name="Emmerich C."/>
        </authorList>
    </citation>
    <scope>NUCLEOTIDE SEQUENCE</scope>
    <source>
        <strain evidence="1">ATCC30299</strain>
    </source>
</reference>
<name>A0AAU9IUP9_9CILI</name>
<proteinExistence type="predicted"/>
<dbReference type="AlphaFoldDB" id="A0AAU9IUP9"/>